<accession>A0A3F3Q9N7</accession>
<dbReference type="GeneID" id="38133752"/>
<proteinExistence type="predicted"/>
<evidence type="ECO:0000313" key="3">
    <source>
        <dbReference type="Proteomes" id="UP000253729"/>
    </source>
</evidence>
<dbReference type="EMBL" id="KZ852039">
    <property type="protein sequence ID" value="RDH35797.1"/>
    <property type="molecule type" value="Genomic_DNA"/>
</dbReference>
<dbReference type="RefSeq" id="XP_026628819.1">
    <property type="nucleotide sequence ID" value="XM_026765396.1"/>
</dbReference>
<feature type="region of interest" description="Disordered" evidence="1">
    <location>
        <begin position="47"/>
        <end position="73"/>
    </location>
</feature>
<dbReference type="Proteomes" id="UP000253729">
    <property type="component" value="Unassembled WGS sequence"/>
</dbReference>
<evidence type="ECO:0000313" key="2">
    <source>
        <dbReference type="EMBL" id="RDH35797.1"/>
    </source>
</evidence>
<evidence type="ECO:0000256" key="1">
    <source>
        <dbReference type="SAM" id="MobiDB-lite"/>
    </source>
</evidence>
<dbReference type="AlphaFoldDB" id="A0A3F3Q9N7"/>
<reference evidence="2 3" key="1">
    <citation type="submission" date="2018-07" db="EMBL/GenBank/DDBJ databases">
        <title>The genomes of Aspergillus section Nigri reveals drivers in fungal speciation.</title>
        <authorList>
            <consortium name="DOE Joint Genome Institute"/>
            <person name="Vesth T.C."/>
            <person name="Nybo J."/>
            <person name="Theobald S."/>
            <person name="Brandl J."/>
            <person name="Frisvad J.C."/>
            <person name="Nielsen K.F."/>
            <person name="Lyhne E.K."/>
            <person name="Kogle M.E."/>
            <person name="Kuo A."/>
            <person name="Riley R."/>
            <person name="Clum A."/>
            <person name="Nolan M."/>
            <person name="Lipzen A."/>
            <person name="Salamov A."/>
            <person name="Henrissat B."/>
            <person name="Wiebenga A."/>
            <person name="De vries R.P."/>
            <person name="Grigoriev I.V."/>
            <person name="Mortensen U.H."/>
            <person name="Andersen M.R."/>
            <person name="Baker S.E."/>
        </authorList>
    </citation>
    <scope>NUCLEOTIDE SEQUENCE [LARGE SCALE GENOMIC DNA]</scope>
    <source>
        <strain evidence="2 3">CBS 139.54b</strain>
    </source>
</reference>
<gene>
    <name evidence="2" type="ORF">BDQ94DRAFT_139272</name>
</gene>
<sequence>MNPIQILRSRILPIHRTQVPQTMETGRVRVHSYHSYLPCTHNNLQSQVCTEPTSPNQTSEDSPYKVDSKRPTD</sequence>
<feature type="compositionally biased region" description="Basic and acidic residues" evidence="1">
    <location>
        <begin position="62"/>
        <end position="73"/>
    </location>
</feature>
<feature type="compositionally biased region" description="Polar residues" evidence="1">
    <location>
        <begin position="47"/>
        <end position="61"/>
    </location>
</feature>
<protein>
    <submittedName>
        <fullName evidence="2">Uncharacterized protein</fullName>
    </submittedName>
</protein>
<keyword evidence="3" id="KW-1185">Reference proteome</keyword>
<name>A0A3F3Q9N7_9EURO</name>
<organism evidence="2 3">
    <name type="scientific">Aspergillus welwitschiae</name>
    <dbReference type="NCBI Taxonomy" id="1341132"/>
    <lineage>
        <taxon>Eukaryota</taxon>
        <taxon>Fungi</taxon>
        <taxon>Dikarya</taxon>
        <taxon>Ascomycota</taxon>
        <taxon>Pezizomycotina</taxon>
        <taxon>Eurotiomycetes</taxon>
        <taxon>Eurotiomycetidae</taxon>
        <taxon>Eurotiales</taxon>
        <taxon>Aspergillaceae</taxon>
        <taxon>Aspergillus</taxon>
        <taxon>Aspergillus subgen. Circumdati</taxon>
    </lineage>
</organism>